<keyword evidence="7" id="KW-0239">DNA-directed DNA polymerase</keyword>
<dbReference type="GO" id="GO:0008270">
    <property type="term" value="F:zinc ion binding"/>
    <property type="evidence" value="ECO:0007669"/>
    <property type="project" value="TreeGrafter"/>
</dbReference>
<dbReference type="CDD" id="cd00141">
    <property type="entry name" value="NT_POLXc"/>
    <property type="match status" value="1"/>
</dbReference>
<dbReference type="SUPFAM" id="SSF158702">
    <property type="entry name" value="Sec63 N-terminal domain-like"/>
    <property type="match status" value="1"/>
</dbReference>
<dbReference type="InterPro" id="IPR003141">
    <property type="entry name" value="Pol/His_phosphatase_N"/>
</dbReference>
<dbReference type="Pfam" id="PF14791">
    <property type="entry name" value="DNA_pol_B_thumb"/>
    <property type="match status" value="1"/>
</dbReference>
<dbReference type="FunFam" id="3.20.20.140:FF:000047">
    <property type="entry name" value="PHP domain-containing protein"/>
    <property type="match status" value="1"/>
</dbReference>
<keyword evidence="3" id="KW-0237">DNA synthesis</keyword>
<evidence type="ECO:0000313" key="12">
    <source>
        <dbReference type="EMBL" id="GFP19558.1"/>
    </source>
</evidence>
<dbReference type="PIRSF" id="PIRSF005047">
    <property type="entry name" value="UCP005047_YshC"/>
    <property type="match status" value="1"/>
</dbReference>
<dbReference type="SUPFAM" id="SSF89550">
    <property type="entry name" value="PHP domain-like"/>
    <property type="match status" value="1"/>
</dbReference>
<evidence type="ECO:0000259" key="10">
    <source>
        <dbReference type="SMART" id="SM00481"/>
    </source>
</evidence>
<dbReference type="PANTHER" id="PTHR36928:SF1">
    <property type="entry name" value="PHOSPHATASE YCDX-RELATED"/>
    <property type="match status" value="1"/>
</dbReference>
<evidence type="ECO:0000259" key="9">
    <source>
        <dbReference type="SMART" id="SM00278"/>
    </source>
</evidence>
<dbReference type="AlphaFoldDB" id="A0A6V8NH34"/>
<keyword evidence="6" id="KW-0235">DNA replication</keyword>
<evidence type="ECO:0000256" key="8">
    <source>
        <dbReference type="ARBA" id="ARBA00049244"/>
    </source>
</evidence>
<evidence type="ECO:0000256" key="4">
    <source>
        <dbReference type="ARBA" id="ARBA00022679"/>
    </source>
</evidence>
<dbReference type="Gene3D" id="3.30.210.10">
    <property type="entry name" value="DNA polymerase, thumb domain"/>
    <property type="match status" value="1"/>
</dbReference>
<sequence length="584" mass="66207">MPMATGITVTNQDIAKILREIAELLEIKGETYFKTLAYTRAADTVDKLDFDLSEVKGEEELRQIKNIGSSIAKNIWEILQGRECQKHRELLLQFPPTLLELLEIPGLGPKRAKALFESRGVRSIEDLVVLIKDHGLRDLPGFGEKTEQNILRGIEQYRRHRERLTIFRADSISRRIVEELRRRTGLELISPAGSLRRMRDTIGDIDILAGSAERPYVIGEFCNLSSAYEVLARGDTKSSIRTADGIQIDLRVVERDRYGSALMYFTGSKEHNVQVREIAVALGYKLNEYGLFERASDRLVVSATEEEIYGRLGLQFVHPYLREARGEVEMAKEGKLPRIVSLEEVRGDLHVHSTYTDGGNSIKEMALEAKRMGYEYVGLTDHALNLKVASGLTVKDLKRQFEEIDYLNEKLGGIRILKGSELNIGLDGSVDYDPEILAQFDFTVASIHGGFGRSREEQTQRLIRAMENPYVTTIGHLTGRIINKREPYQLDLETVLEKAAETGTILEINSFPDRLDLKDDDIFRARRYGIIFSLGTDAHSTQHMELIRFGVATAGRGWLEKKDLINTYPLPELLKIFGRKKARL</sequence>
<feature type="domain" description="Polymerase/histidinol phosphatase N-terminal" evidence="10">
    <location>
        <begin position="347"/>
        <end position="426"/>
    </location>
</feature>
<dbReference type="GO" id="GO:0005829">
    <property type="term" value="C:cytosol"/>
    <property type="evidence" value="ECO:0007669"/>
    <property type="project" value="TreeGrafter"/>
</dbReference>
<proteinExistence type="predicted"/>
<dbReference type="Pfam" id="PF14520">
    <property type="entry name" value="HHH_5"/>
    <property type="match status" value="1"/>
</dbReference>
<dbReference type="SUPFAM" id="SSF81301">
    <property type="entry name" value="Nucleotidyltransferase"/>
    <property type="match status" value="1"/>
</dbReference>
<dbReference type="SUPFAM" id="SSF47802">
    <property type="entry name" value="DNA polymerase beta, N-terminal domain-like"/>
    <property type="match status" value="1"/>
</dbReference>
<dbReference type="Gene3D" id="3.30.460.10">
    <property type="entry name" value="Beta Polymerase, domain 2"/>
    <property type="match status" value="1"/>
</dbReference>
<keyword evidence="5" id="KW-0548">Nucleotidyltransferase</keyword>
<dbReference type="EMBL" id="BLRU01000098">
    <property type="protein sequence ID" value="GFP19558.1"/>
    <property type="molecule type" value="Genomic_DNA"/>
</dbReference>
<comment type="cofactor">
    <cofactor evidence="1">
        <name>Mg(2+)</name>
        <dbReference type="ChEBI" id="CHEBI:18420"/>
    </cofactor>
</comment>
<dbReference type="Pfam" id="PF14716">
    <property type="entry name" value="HHH_8"/>
    <property type="match status" value="1"/>
</dbReference>
<dbReference type="GO" id="GO:0042578">
    <property type="term" value="F:phosphoric ester hydrolase activity"/>
    <property type="evidence" value="ECO:0007669"/>
    <property type="project" value="TreeGrafter"/>
</dbReference>
<evidence type="ECO:0000256" key="1">
    <source>
        <dbReference type="ARBA" id="ARBA00001946"/>
    </source>
</evidence>
<evidence type="ECO:0000313" key="14">
    <source>
        <dbReference type="Proteomes" id="UP000574717"/>
    </source>
</evidence>
<dbReference type="InterPro" id="IPR047967">
    <property type="entry name" value="PolX_PHP"/>
</dbReference>
<dbReference type="PANTHER" id="PTHR36928">
    <property type="entry name" value="PHOSPHATASE YCDX-RELATED"/>
    <property type="match status" value="1"/>
</dbReference>
<dbReference type="InterPro" id="IPR003583">
    <property type="entry name" value="Hlx-hairpin-Hlx_DNA-bd_motif"/>
</dbReference>
<dbReference type="GO" id="GO:0003677">
    <property type="term" value="F:DNA binding"/>
    <property type="evidence" value="ECO:0007669"/>
    <property type="project" value="InterPro"/>
</dbReference>
<dbReference type="Pfam" id="PF02811">
    <property type="entry name" value="PHP"/>
    <property type="match status" value="1"/>
</dbReference>
<dbReference type="EMBL" id="BLRZ01000098">
    <property type="protein sequence ID" value="GFP30749.1"/>
    <property type="molecule type" value="Genomic_DNA"/>
</dbReference>
<gene>
    <name evidence="12" type="ORF">HKBW3S03_01063</name>
    <name evidence="13" type="ORF">HKBW3S34_01668</name>
</gene>
<evidence type="ECO:0000256" key="2">
    <source>
        <dbReference type="ARBA" id="ARBA00012417"/>
    </source>
</evidence>
<dbReference type="NCBIfam" id="NF006375">
    <property type="entry name" value="PRK08609.1"/>
    <property type="match status" value="1"/>
</dbReference>
<evidence type="ECO:0000256" key="3">
    <source>
        <dbReference type="ARBA" id="ARBA00022634"/>
    </source>
</evidence>
<dbReference type="Gene3D" id="1.10.150.20">
    <property type="entry name" value="5' to 3' exonuclease, C-terminal subdomain"/>
    <property type="match status" value="1"/>
</dbReference>
<dbReference type="InterPro" id="IPR002054">
    <property type="entry name" value="DNA-dir_DNA_pol_X"/>
</dbReference>
<dbReference type="InterPro" id="IPR050243">
    <property type="entry name" value="PHP_phosphatase"/>
</dbReference>
<dbReference type="Gene3D" id="1.10.150.110">
    <property type="entry name" value="DNA polymerase beta, N-terminal domain-like"/>
    <property type="match status" value="1"/>
</dbReference>
<dbReference type="GO" id="GO:0003887">
    <property type="term" value="F:DNA-directed DNA polymerase activity"/>
    <property type="evidence" value="ECO:0007669"/>
    <property type="project" value="UniProtKB-KW"/>
</dbReference>
<dbReference type="InterPro" id="IPR010996">
    <property type="entry name" value="HHH_MUS81"/>
</dbReference>
<dbReference type="CDD" id="cd07436">
    <property type="entry name" value="PHP_PolX"/>
    <property type="match status" value="1"/>
</dbReference>
<dbReference type="SMART" id="SM00278">
    <property type="entry name" value="HhH1"/>
    <property type="match status" value="3"/>
</dbReference>
<dbReference type="GO" id="GO:0006281">
    <property type="term" value="P:DNA repair"/>
    <property type="evidence" value="ECO:0007669"/>
    <property type="project" value="InterPro"/>
</dbReference>
<dbReference type="Gene3D" id="3.20.20.140">
    <property type="entry name" value="Metal-dependent hydrolases"/>
    <property type="match status" value="1"/>
</dbReference>
<dbReference type="InterPro" id="IPR004013">
    <property type="entry name" value="PHP_dom"/>
</dbReference>
<accession>A0A6V8NH34</accession>
<dbReference type="InterPro" id="IPR029398">
    <property type="entry name" value="PolB_thumb"/>
</dbReference>
<organism evidence="12 14">
    <name type="scientific">Candidatus Hakubella thermalkaliphila</name>
    <dbReference type="NCBI Taxonomy" id="2754717"/>
    <lineage>
        <taxon>Bacteria</taxon>
        <taxon>Bacillati</taxon>
        <taxon>Actinomycetota</taxon>
        <taxon>Actinomycetota incertae sedis</taxon>
        <taxon>Candidatus Hakubellales</taxon>
        <taxon>Candidatus Hakubellaceae</taxon>
        <taxon>Candidatus Hakubella</taxon>
    </lineage>
</organism>
<dbReference type="EC" id="2.7.7.7" evidence="2"/>
<dbReference type="Proteomes" id="UP000588083">
    <property type="component" value="Unassembled WGS sequence"/>
</dbReference>
<feature type="domain" description="Helix-hairpin-helix DNA-binding motif class 1" evidence="9">
    <location>
        <begin position="99"/>
        <end position="118"/>
    </location>
</feature>
<comment type="catalytic activity">
    <reaction evidence="8">
        <text>DNA(n) + a 2'-deoxyribonucleoside 5'-triphosphate = DNA(n+1) + diphosphate</text>
        <dbReference type="Rhea" id="RHEA:22508"/>
        <dbReference type="Rhea" id="RHEA-COMP:17339"/>
        <dbReference type="Rhea" id="RHEA-COMP:17340"/>
        <dbReference type="ChEBI" id="CHEBI:33019"/>
        <dbReference type="ChEBI" id="CHEBI:61560"/>
        <dbReference type="ChEBI" id="CHEBI:173112"/>
        <dbReference type="EC" id="2.7.7.7"/>
    </reaction>
</comment>
<dbReference type="InterPro" id="IPR027421">
    <property type="entry name" value="DNA_pol_lamdba_lyase_dom_sf"/>
</dbReference>
<dbReference type="SMART" id="SM00483">
    <property type="entry name" value="POLXc"/>
    <property type="match status" value="1"/>
</dbReference>
<feature type="domain" description="DNA-directed DNA polymerase X" evidence="11">
    <location>
        <begin position="9"/>
        <end position="323"/>
    </location>
</feature>
<comment type="caution">
    <text evidence="12">The sequence shown here is derived from an EMBL/GenBank/DDBJ whole genome shotgun (WGS) entry which is preliminary data.</text>
</comment>
<dbReference type="InterPro" id="IPR022311">
    <property type="entry name" value="PolX-like"/>
</dbReference>
<keyword evidence="4" id="KW-0808">Transferase</keyword>
<keyword evidence="15" id="KW-1185">Reference proteome</keyword>
<reference evidence="14 15" key="1">
    <citation type="journal article" date="2020" name="Front. Microbiol.">
        <title>Single-cell genomics of novel Actinobacteria with the Wood-Ljungdahl pathway discovered in a serpentinizing system.</title>
        <authorList>
            <person name="Merino N."/>
            <person name="Kawai M."/>
            <person name="Boyd E.S."/>
            <person name="Colman D.R."/>
            <person name="McGlynn S.E."/>
            <person name="Nealson K.H."/>
            <person name="Kurokawa K."/>
            <person name="Hongoh Y."/>
        </authorList>
    </citation>
    <scope>NUCLEOTIDE SEQUENCE [LARGE SCALE GENOMIC DNA]</scope>
    <source>
        <strain evidence="12 14">S03</strain>
        <strain evidence="13 15">S34</strain>
    </source>
</reference>
<protein>
    <recommendedName>
        <fullName evidence="2">DNA-directed DNA polymerase</fullName>
        <ecNumber evidence="2">2.7.7.7</ecNumber>
    </recommendedName>
</protein>
<dbReference type="InterPro" id="IPR043519">
    <property type="entry name" value="NT_sf"/>
</dbReference>
<feature type="domain" description="Helix-hairpin-helix DNA-binding motif class 1" evidence="9">
    <location>
        <begin position="134"/>
        <end position="153"/>
    </location>
</feature>
<name>A0A6V8NH34_9ACTN</name>
<evidence type="ECO:0000256" key="6">
    <source>
        <dbReference type="ARBA" id="ARBA00022705"/>
    </source>
</evidence>
<feature type="domain" description="Helix-hairpin-helix DNA-binding motif class 1" evidence="9">
    <location>
        <begin position="59"/>
        <end position="78"/>
    </location>
</feature>
<evidence type="ECO:0000313" key="15">
    <source>
        <dbReference type="Proteomes" id="UP000588083"/>
    </source>
</evidence>
<evidence type="ECO:0000259" key="11">
    <source>
        <dbReference type="SMART" id="SM00483"/>
    </source>
</evidence>
<evidence type="ECO:0000256" key="5">
    <source>
        <dbReference type="ARBA" id="ARBA00022695"/>
    </source>
</evidence>
<dbReference type="SMART" id="SM00481">
    <property type="entry name" value="POLIIIAc"/>
    <property type="match status" value="1"/>
</dbReference>
<dbReference type="InterPro" id="IPR037160">
    <property type="entry name" value="DNA_Pol_thumb_sf"/>
</dbReference>
<evidence type="ECO:0000256" key="7">
    <source>
        <dbReference type="ARBA" id="ARBA00022932"/>
    </source>
</evidence>
<evidence type="ECO:0000313" key="13">
    <source>
        <dbReference type="EMBL" id="GFP30749.1"/>
    </source>
</evidence>
<dbReference type="InterPro" id="IPR016195">
    <property type="entry name" value="Pol/histidinol_Pase-like"/>
</dbReference>
<dbReference type="Proteomes" id="UP000574717">
    <property type="component" value="Unassembled WGS sequence"/>
</dbReference>